<gene>
    <name evidence="2" type="ORF">CYY_003716</name>
</gene>
<sequence length="341" mass="37922">MKYILIIYLAILCVKWSNSQFTSTGFPIKVLSDTSPWNTVIGPSPTYDSYSAAMMTRISSILTDNNISPVLGFAYYQWTAPIHLIDSSLSTVNRIVIYQPENTGYHETVDPLNTQRIENLPVSSTFNPDPMADGHMIVFDTSLKEFHEFSRFKWINSTYASATRYDRFAYNAIGTYPAYVPGTRWWMKSVRGAGAPFIAGLIRWDEMVRGDLNHALAFSGPVNRIKALSTSPWTTELCTPVAARSDGYALGPDTIMEGQRLQLNPSLDISSLPPKAKLIAQALKTYGGYMVDNAHGFNIYFEYKGPYATSSWNTYASDIGTLAGIPLSQFRVISCSTIATK</sequence>
<keyword evidence="3" id="KW-1185">Reference proteome</keyword>
<dbReference type="Proteomes" id="UP000695562">
    <property type="component" value="Unassembled WGS sequence"/>
</dbReference>
<proteinExistence type="predicted"/>
<feature type="signal peptide" evidence="1">
    <location>
        <begin position="1"/>
        <end position="19"/>
    </location>
</feature>
<name>A0A8J4PWE0_9MYCE</name>
<dbReference type="EMBL" id="AJWJ01000120">
    <property type="protein sequence ID" value="KAF2074977.1"/>
    <property type="molecule type" value="Genomic_DNA"/>
</dbReference>
<organism evidence="2 3">
    <name type="scientific">Polysphondylium violaceum</name>
    <dbReference type="NCBI Taxonomy" id="133409"/>
    <lineage>
        <taxon>Eukaryota</taxon>
        <taxon>Amoebozoa</taxon>
        <taxon>Evosea</taxon>
        <taxon>Eumycetozoa</taxon>
        <taxon>Dictyostelia</taxon>
        <taxon>Dictyosteliales</taxon>
        <taxon>Dictyosteliaceae</taxon>
        <taxon>Polysphondylium</taxon>
    </lineage>
</organism>
<evidence type="ECO:0000313" key="3">
    <source>
        <dbReference type="Proteomes" id="UP000695562"/>
    </source>
</evidence>
<protein>
    <submittedName>
        <fullName evidence="2">Uncharacterized protein</fullName>
    </submittedName>
</protein>
<evidence type="ECO:0000256" key="1">
    <source>
        <dbReference type="SAM" id="SignalP"/>
    </source>
</evidence>
<reference evidence="2" key="1">
    <citation type="submission" date="2020-01" db="EMBL/GenBank/DDBJ databases">
        <title>Development of genomics and gene disruption for Polysphondylium violaceum indicates a role for the polyketide synthase stlB in stalk morphogenesis.</title>
        <authorList>
            <person name="Narita B."/>
            <person name="Kawabe Y."/>
            <person name="Kin K."/>
            <person name="Saito T."/>
            <person name="Gibbs R."/>
            <person name="Kuspa A."/>
            <person name="Muzny D."/>
            <person name="Queller D."/>
            <person name="Richards S."/>
            <person name="Strassman J."/>
            <person name="Sucgang R."/>
            <person name="Worley K."/>
            <person name="Schaap P."/>
        </authorList>
    </citation>
    <scope>NUCLEOTIDE SEQUENCE</scope>
    <source>
        <strain evidence="2">QSvi11</strain>
    </source>
</reference>
<dbReference type="AlphaFoldDB" id="A0A8J4PWE0"/>
<evidence type="ECO:0000313" key="2">
    <source>
        <dbReference type="EMBL" id="KAF2074977.1"/>
    </source>
</evidence>
<feature type="chain" id="PRO_5035144821" evidence="1">
    <location>
        <begin position="20"/>
        <end position="341"/>
    </location>
</feature>
<accession>A0A8J4PWE0</accession>
<dbReference type="OrthoDB" id="15421at2759"/>
<comment type="caution">
    <text evidence="2">The sequence shown here is derived from an EMBL/GenBank/DDBJ whole genome shotgun (WGS) entry which is preliminary data.</text>
</comment>
<keyword evidence="1" id="KW-0732">Signal</keyword>